<dbReference type="PROSITE" id="PS50404">
    <property type="entry name" value="GST_NTER"/>
    <property type="match status" value="1"/>
</dbReference>
<comment type="subcellular location">
    <subcellularLocation>
        <location evidence="18">Endomembrane system</location>
        <topology evidence="18">Single-pass membrane protein</topology>
    </subcellularLocation>
</comment>
<dbReference type="GO" id="GO:0001516">
    <property type="term" value="P:prostaglandin biosynthetic process"/>
    <property type="evidence" value="ECO:0007669"/>
    <property type="project" value="UniProtKB-UniPathway"/>
</dbReference>
<dbReference type="InParanoid" id="C1EGI2"/>
<dbReference type="UniPathway" id="UPA00662"/>
<keyword evidence="5" id="KW-0644">Prostaglandin metabolism</keyword>
<evidence type="ECO:0000256" key="17">
    <source>
        <dbReference type="ARBA" id="ARBA00031041"/>
    </source>
</evidence>
<dbReference type="Gene3D" id="1.20.1050.10">
    <property type="match status" value="1"/>
</dbReference>
<dbReference type="InterPro" id="IPR034334">
    <property type="entry name" value="PGES2"/>
</dbReference>
<evidence type="ECO:0000256" key="10">
    <source>
        <dbReference type="ARBA" id="ARBA00022989"/>
    </source>
</evidence>
<keyword evidence="21" id="KW-1185">Reference proteome</keyword>
<dbReference type="OrthoDB" id="423541at2759"/>
<dbReference type="GeneID" id="8249002"/>
<reference evidence="20 21" key="1">
    <citation type="journal article" date="2009" name="Science">
        <title>Green evolution and dynamic adaptations revealed by genomes of the marine picoeukaryotes Micromonas.</title>
        <authorList>
            <person name="Worden A.Z."/>
            <person name="Lee J.H."/>
            <person name="Mock T."/>
            <person name="Rouze P."/>
            <person name="Simmons M.P."/>
            <person name="Aerts A.L."/>
            <person name="Allen A.E."/>
            <person name="Cuvelier M.L."/>
            <person name="Derelle E."/>
            <person name="Everett M.V."/>
            <person name="Foulon E."/>
            <person name="Grimwood J."/>
            <person name="Gundlach H."/>
            <person name="Henrissat B."/>
            <person name="Napoli C."/>
            <person name="McDonald S.M."/>
            <person name="Parker M.S."/>
            <person name="Rombauts S."/>
            <person name="Salamov A."/>
            <person name="Von Dassow P."/>
            <person name="Badger J.H."/>
            <person name="Coutinho P.M."/>
            <person name="Demir E."/>
            <person name="Dubchak I."/>
            <person name="Gentemann C."/>
            <person name="Eikrem W."/>
            <person name="Gready J.E."/>
            <person name="John U."/>
            <person name="Lanier W."/>
            <person name="Lindquist E.A."/>
            <person name="Lucas S."/>
            <person name="Mayer K.F."/>
            <person name="Moreau H."/>
            <person name="Not F."/>
            <person name="Otillar R."/>
            <person name="Panaud O."/>
            <person name="Pangilinan J."/>
            <person name="Paulsen I."/>
            <person name="Piegu B."/>
            <person name="Poliakov A."/>
            <person name="Robbens S."/>
            <person name="Schmutz J."/>
            <person name="Toulza E."/>
            <person name="Wyss T."/>
            <person name="Zelensky A."/>
            <person name="Zhou K."/>
            <person name="Armbrust E.V."/>
            <person name="Bhattacharya D."/>
            <person name="Goodenough U.W."/>
            <person name="Van de Peer Y."/>
            <person name="Grigoriev I.V."/>
        </authorList>
    </citation>
    <scope>NUCLEOTIDE SEQUENCE [LARGE SCALE GENOMIC DNA]</scope>
    <source>
        <strain evidence="21">RCC299 / NOUM17</strain>
    </source>
</reference>
<dbReference type="FunCoup" id="C1EGI2">
    <property type="interactions" value="1335"/>
</dbReference>
<evidence type="ECO:0000256" key="5">
    <source>
        <dbReference type="ARBA" id="ARBA00022501"/>
    </source>
</evidence>
<keyword evidence="6" id="KW-0444">Lipid biosynthesis</keyword>
<dbReference type="KEGG" id="mis:MICPUN_88190"/>
<dbReference type="InterPro" id="IPR011767">
    <property type="entry name" value="GLR_AS"/>
</dbReference>
<evidence type="ECO:0000259" key="19">
    <source>
        <dbReference type="PROSITE" id="PS50404"/>
    </source>
</evidence>
<dbReference type="OMA" id="DYCLTEG"/>
<feature type="domain" description="GST N-terminal" evidence="19">
    <location>
        <begin position="1"/>
        <end position="77"/>
    </location>
</feature>
<accession>C1EGI2</accession>
<comment type="catalytic activity">
    <reaction evidence="15">
        <text>prostaglandin H2 = (12S)-hydroxy-(5Z,8E,10E)-heptadecatrienoate + malonaldehyde</text>
        <dbReference type="Rhea" id="RHEA:48644"/>
        <dbReference type="ChEBI" id="CHEBI:57405"/>
        <dbReference type="ChEBI" id="CHEBI:90694"/>
        <dbReference type="ChEBI" id="CHEBI:566274"/>
    </reaction>
    <physiologicalReaction direction="left-to-right" evidence="15">
        <dbReference type="Rhea" id="RHEA:48645"/>
    </physiologicalReaction>
</comment>
<dbReference type="InterPro" id="IPR004045">
    <property type="entry name" value="Glutathione_S-Trfase_N"/>
</dbReference>
<dbReference type="GO" id="GO:0012505">
    <property type="term" value="C:endomembrane system"/>
    <property type="evidence" value="ECO:0007669"/>
    <property type="project" value="UniProtKB-SubCell"/>
</dbReference>
<keyword evidence="8" id="KW-0812">Transmembrane</keyword>
<evidence type="ECO:0000256" key="8">
    <source>
        <dbReference type="ARBA" id="ARBA00022692"/>
    </source>
</evidence>
<evidence type="ECO:0000256" key="9">
    <source>
        <dbReference type="ARBA" id="ARBA00022832"/>
    </source>
</evidence>
<evidence type="ECO:0000256" key="2">
    <source>
        <dbReference type="ARBA" id="ARBA00007409"/>
    </source>
</evidence>
<dbReference type="Proteomes" id="UP000002009">
    <property type="component" value="Chromosome 14"/>
</dbReference>
<dbReference type="InterPro" id="IPR036282">
    <property type="entry name" value="Glutathione-S-Trfase_C_sf"/>
</dbReference>
<sequence length="242" mass="27582">KVTLYQYDVCPFCNKVKAYLDYRGIPYDVVEVNPLTKSEIKFSKEYRKVPIVMVDDEQLNDSAHIIATLDERLGKIAPPGFIGGKAMTEKEEKWAKWVDAWFVHVITPNIYRTWAEAFKSFDYITERGKFGWVERQSVRLSGAVSMYLISQNVLKKRHGIEDERLELYKALEDWMENGVGGAAFCGGDVPNVADISVFGVLRAVKTFETFDDALANVKSVEGWYRRMEKEVGEATRTDGIAN</sequence>
<keyword evidence="9" id="KW-0276">Fatty acid metabolism</keyword>
<evidence type="ECO:0000313" key="21">
    <source>
        <dbReference type="Proteomes" id="UP000002009"/>
    </source>
</evidence>
<dbReference type="GO" id="GO:0050220">
    <property type="term" value="F:prostaglandin-E synthase activity"/>
    <property type="evidence" value="ECO:0007669"/>
    <property type="project" value="UniProtKB-EC"/>
</dbReference>
<keyword evidence="14" id="KW-0413">Isomerase</keyword>
<comment type="pathway">
    <text evidence="1">Lipid metabolism; prostaglandin biosynthesis.</text>
</comment>
<evidence type="ECO:0000256" key="1">
    <source>
        <dbReference type="ARBA" id="ARBA00004702"/>
    </source>
</evidence>
<dbReference type="Gene3D" id="3.40.30.10">
    <property type="entry name" value="Glutaredoxin"/>
    <property type="match status" value="1"/>
</dbReference>
<gene>
    <name evidence="20" type="ORF">MICPUN_88190</name>
</gene>
<dbReference type="Pfam" id="PF13417">
    <property type="entry name" value="GST_N_3"/>
    <property type="match status" value="1"/>
</dbReference>
<evidence type="ECO:0000256" key="6">
    <source>
        <dbReference type="ARBA" id="ARBA00022516"/>
    </source>
</evidence>
<dbReference type="PANTHER" id="PTHR12782">
    <property type="entry name" value="MICROSOMAL PROSTAGLANDIN E SYNTHASE-2"/>
    <property type="match status" value="1"/>
</dbReference>
<evidence type="ECO:0000256" key="15">
    <source>
        <dbReference type="ARBA" id="ARBA00023930"/>
    </source>
</evidence>
<evidence type="ECO:0000256" key="11">
    <source>
        <dbReference type="ARBA" id="ARBA00023098"/>
    </source>
</evidence>
<dbReference type="SFLD" id="SFLDS00019">
    <property type="entry name" value="Glutathione_Transferase_(cytos"/>
    <property type="match status" value="1"/>
</dbReference>
<dbReference type="AlphaFoldDB" id="C1EGI2"/>
<keyword evidence="10" id="KW-1133">Transmembrane helix</keyword>
<evidence type="ECO:0000256" key="18">
    <source>
        <dbReference type="ARBA" id="ARBA00037847"/>
    </source>
</evidence>
<organism evidence="20 21">
    <name type="scientific">Micromonas commoda (strain RCC299 / NOUM17 / CCMP2709)</name>
    <name type="common">Picoplanktonic green alga</name>
    <dbReference type="NCBI Taxonomy" id="296587"/>
    <lineage>
        <taxon>Eukaryota</taxon>
        <taxon>Viridiplantae</taxon>
        <taxon>Chlorophyta</taxon>
        <taxon>Mamiellophyceae</taxon>
        <taxon>Mamiellales</taxon>
        <taxon>Mamiellaceae</taxon>
        <taxon>Micromonas</taxon>
    </lineage>
</organism>
<dbReference type="PROSITE" id="PS00195">
    <property type="entry name" value="GLUTAREDOXIN_1"/>
    <property type="match status" value="1"/>
</dbReference>
<name>C1EGI2_MICCC</name>
<dbReference type="EMBL" id="CP001332">
    <property type="protein sequence ID" value="ACO67131.1"/>
    <property type="molecule type" value="Genomic_DNA"/>
</dbReference>
<comment type="similarity">
    <text evidence="2">Belongs to the GST superfamily.</text>
</comment>
<evidence type="ECO:0000256" key="13">
    <source>
        <dbReference type="ARBA" id="ARBA00023160"/>
    </source>
</evidence>
<keyword evidence="7" id="KW-0643">Prostaglandin biosynthesis</keyword>
<comment type="catalytic activity">
    <reaction evidence="16">
        <text>prostaglandin H2 = prostaglandin E2</text>
        <dbReference type="Rhea" id="RHEA:12893"/>
        <dbReference type="ChEBI" id="CHEBI:57405"/>
        <dbReference type="ChEBI" id="CHEBI:606564"/>
        <dbReference type="EC" id="5.3.99.3"/>
    </reaction>
    <physiologicalReaction direction="left-to-right" evidence="16">
        <dbReference type="Rhea" id="RHEA:12894"/>
    </physiologicalReaction>
</comment>
<dbReference type="eggNOG" id="KOG3029">
    <property type="taxonomic scope" value="Eukaryota"/>
</dbReference>
<dbReference type="SFLD" id="SFLDG01182">
    <property type="entry name" value="Prostaglandin_E_synthase_like"/>
    <property type="match status" value="1"/>
</dbReference>
<feature type="non-terminal residue" evidence="20">
    <location>
        <position position="1"/>
    </location>
</feature>
<evidence type="ECO:0000256" key="12">
    <source>
        <dbReference type="ARBA" id="ARBA00023136"/>
    </source>
</evidence>
<evidence type="ECO:0000256" key="4">
    <source>
        <dbReference type="ARBA" id="ARBA00019474"/>
    </source>
</evidence>
<dbReference type="PANTHER" id="PTHR12782:SF5">
    <property type="entry name" value="PROSTAGLANDIN E SYNTHASE 2"/>
    <property type="match status" value="1"/>
</dbReference>
<dbReference type="SFLD" id="SFLDG01203">
    <property type="entry name" value="Prostaglandin_E_synthase_like1"/>
    <property type="match status" value="1"/>
</dbReference>
<evidence type="ECO:0000313" key="20">
    <source>
        <dbReference type="EMBL" id="ACO67131.1"/>
    </source>
</evidence>
<dbReference type="SUPFAM" id="SSF52833">
    <property type="entry name" value="Thioredoxin-like"/>
    <property type="match status" value="1"/>
</dbReference>
<keyword evidence="12" id="KW-0472">Membrane</keyword>
<dbReference type="SUPFAM" id="SSF47616">
    <property type="entry name" value="GST C-terminal domain-like"/>
    <property type="match status" value="1"/>
</dbReference>
<dbReference type="InterPro" id="IPR040079">
    <property type="entry name" value="Glutathione_S-Trfase"/>
</dbReference>
<dbReference type="InterPro" id="IPR034335">
    <property type="entry name" value="PGES2_C"/>
</dbReference>
<dbReference type="GO" id="GO:0005739">
    <property type="term" value="C:mitochondrion"/>
    <property type="evidence" value="ECO:0007669"/>
    <property type="project" value="TreeGrafter"/>
</dbReference>
<dbReference type="STRING" id="296587.C1EGI2"/>
<evidence type="ECO:0000256" key="7">
    <source>
        <dbReference type="ARBA" id="ARBA00022585"/>
    </source>
</evidence>
<dbReference type="RefSeq" id="XP_002505873.1">
    <property type="nucleotide sequence ID" value="XM_002505827.1"/>
</dbReference>
<dbReference type="EC" id="5.3.99.3" evidence="3"/>
<evidence type="ECO:0000256" key="3">
    <source>
        <dbReference type="ARBA" id="ARBA00012203"/>
    </source>
</evidence>
<evidence type="ECO:0000256" key="14">
    <source>
        <dbReference type="ARBA" id="ARBA00023235"/>
    </source>
</evidence>
<evidence type="ECO:0000256" key="16">
    <source>
        <dbReference type="ARBA" id="ARBA00023931"/>
    </source>
</evidence>
<dbReference type="CDD" id="cd03197">
    <property type="entry name" value="GST_C_mPGES2"/>
    <property type="match status" value="1"/>
</dbReference>
<proteinExistence type="inferred from homology"/>
<dbReference type="PROSITE" id="PS51354">
    <property type="entry name" value="GLUTAREDOXIN_2"/>
    <property type="match status" value="1"/>
</dbReference>
<dbReference type="InterPro" id="IPR036249">
    <property type="entry name" value="Thioredoxin-like_sf"/>
</dbReference>
<keyword evidence="11" id="KW-0443">Lipid metabolism</keyword>
<keyword evidence="13" id="KW-0275">Fatty acid biosynthesis</keyword>
<protein>
    <recommendedName>
        <fullName evidence="4">Prostaglandin E synthase 2</fullName>
        <ecNumber evidence="3">5.3.99.3</ecNumber>
    </recommendedName>
    <alternativeName>
        <fullName evidence="17">Microsomal prostaglandin E synthase 2</fullName>
    </alternativeName>
</protein>